<feature type="domain" description="GLTSCR protein conserved" evidence="2">
    <location>
        <begin position="300"/>
        <end position="354"/>
    </location>
</feature>
<feature type="compositionally biased region" description="Low complexity" evidence="1">
    <location>
        <begin position="67"/>
        <end position="77"/>
    </location>
</feature>
<feature type="compositionally biased region" description="Polar residues" evidence="1">
    <location>
        <begin position="31"/>
        <end position="66"/>
    </location>
</feature>
<dbReference type="AlphaFoldDB" id="A0AA88YE80"/>
<dbReference type="InterPro" id="IPR052438">
    <property type="entry name" value="Chromatin_remod/trans_coact"/>
</dbReference>
<dbReference type="EMBL" id="VSWD01000005">
    <property type="protein sequence ID" value="KAK3103420.1"/>
    <property type="molecule type" value="Genomic_DNA"/>
</dbReference>
<comment type="caution">
    <text evidence="3">The sequence shown here is derived from an EMBL/GenBank/DDBJ whole genome shotgun (WGS) entry which is preliminary data.</text>
</comment>
<feature type="region of interest" description="Disordered" evidence="1">
    <location>
        <begin position="1"/>
        <end position="20"/>
    </location>
</feature>
<dbReference type="Proteomes" id="UP001186944">
    <property type="component" value="Unassembled WGS sequence"/>
</dbReference>
<proteinExistence type="predicted"/>
<sequence length="502" mass="55247">QTLFQQNQASVLPSNQGQNPLQQLQTTVLNRSVTPSHPSPSASPVISRSQTPASSPHINSRSMTPSQTSTVSQGQGQQQVLGNIAGQTNLNVFQIPSNTQSPLLARGIQLQGINPASSISGGSVNLQGQTLQGLVQTSQGQTYVQGQGQTAVLQGQGQNIVNTQNTVIQNPNIGNHILNLNLTPAQKEKVEGYLSKMSPEQQQQQISMFLKLQQQQQLQAQVQAQVKAQQSKILIQQQGKTVIQTASTNIPLTVQAGQKVVDTGQTVIINTPGKPQMMIKRVSVASIPKSQLILQQLHKDQENALKPDTKTPYRSRRDTYRRLLRYHVYQSKHPPKDAIDKDSFEPLPMEVLLRKTTDNVKEEIKTEPECAIKQELIDDNEVGRINSPSIHDIKTEENSSRPSTPKVKLVIRNDGQNFSSSIRESLSSDTEDSSQGQNVLIGSHDDEIDVEMTDCTSPLLSGIKSKPIEVDEPVDRTADWSDISVEEKPFSQYMDAHMDDQS</sequence>
<dbReference type="Pfam" id="PF15249">
    <property type="entry name" value="GLTSCR1"/>
    <property type="match status" value="1"/>
</dbReference>
<accession>A0AA88YE80</accession>
<feature type="region of interest" description="Disordered" evidence="1">
    <location>
        <begin position="31"/>
        <end position="77"/>
    </location>
</feature>
<dbReference type="PANTHER" id="PTHR15572:SF0">
    <property type="entry name" value="GLUTAMINE-RICH PROTEIN-RELATED"/>
    <property type="match status" value="1"/>
</dbReference>
<dbReference type="InterPro" id="IPR015671">
    <property type="entry name" value="GSCR1_dom"/>
</dbReference>
<evidence type="ECO:0000256" key="1">
    <source>
        <dbReference type="SAM" id="MobiDB-lite"/>
    </source>
</evidence>
<organism evidence="3 4">
    <name type="scientific">Pinctada imbricata</name>
    <name type="common">Atlantic pearl-oyster</name>
    <name type="synonym">Pinctada martensii</name>
    <dbReference type="NCBI Taxonomy" id="66713"/>
    <lineage>
        <taxon>Eukaryota</taxon>
        <taxon>Metazoa</taxon>
        <taxon>Spiralia</taxon>
        <taxon>Lophotrochozoa</taxon>
        <taxon>Mollusca</taxon>
        <taxon>Bivalvia</taxon>
        <taxon>Autobranchia</taxon>
        <taxon>Pteriomorphia</taxon>
        <taxon>Pterioida</taxon>
        <taxon>Pterioidea</taxon>
        <taxon>Pteriidae</taxon>
        <taxon>Pinctada</taxon>
    </lineage>
</organism>
<evidence type="ECO:0000313" key="4">
    <source>
        <dbReference type="Proteomes" id="UP001186944"/>
    </source>
</evidence>
<feature type="region of interest" description="Disordered" evidence="1">
    <location>
        <begin position="420"/>
        <end position="446"/>
    </location>
</feature>
<name>A0AA88YE80_PINIB</name>
<reference evidence="3" key="1">
    <citation type="submission" date="2019-08" db="EMBL/GenBank/DDBJ databases">
        <title>The improved chromosome-level genome for the pearl oyster Pinctada fucata martensii using PacBio sequencing and Hi-C.</title>
        <authorList>
            <person name="Zheng Z."/>
        </authorList>
    </citation>
    <scope>NUCLEOTIDE SEQUENCE</scope>
    <source>
        <strain evidence="3">ZZ-2019</strain>
        <tissue evidence="3">Adductor muscle</tissue>
    </source>
</reference>
<dbReference type="GO" id="GO:0045893">
    <property type="term" value="P:positive regulation of DNA-templated transcription"/>
    <property type="evidence" value="ECO:0007669"/>
    <property type="project" value="TreeGrafter"/>
</dbReference>
<keyword evidence="4" id="KW-1185">Reference proteome</keyword>
<dbReference type="GO" id="GO:0016514">
    <property type="term" value="C:SWI/SNF complex"/>
    <property type="evidence" value="ECO:0007669"/>
    <property type="project" value="TreeGrafter"/>
</dbReference>
<feature type="non-terminal residue" evidence="3">
    <location>
        <position position="1"/>
    </location>
</feature>
<dbReference type="PANTHER" id="PTHR15572">
    <property type="entry name" value="GLIOMA TUMOR SUPPRESSOR CANDIDATE REGION GENE 1"/>
    <property type="match status" value="1"/>
</dbReference>
<evidence type="ECO:0000313" key="3">
    <source>
        <dbReference type="EMBL" id="KAK3103420.1"/>
    </source>
</evidence>
<evidence type="ECO:0000259" key="2">
    <source>
        <dbReference type="Pfam" id="PF15249"/>
    </source>
</evidence>
<gene>
    <name evidence="3" type="ORF">FSP39_019068</name>
</gene>
<protein>
    <recommendedName>
        <fullName evidence="2">GLTSCR protein conserved domain-containing protein</fullName>
    </recommendedName>
</protein>
<feature type="compositionally biased region" description="Polar residues" evidence="1">
    <location>
        <begin position="420"/>
        <end position="440"/>
    </location>
</feature>